<evidence type="ECO:0000256" key="1">
    <source>
        <dbReference type="ARBA" id="ARBA00004123"/>
    </source>
</evidence>
<dbReference type="SMART" id="SM00517">
    <property type="entry name" value="PolyA"/>
    <property type="match status" value="1"/>
</dbReference>
<dbReference type="InterPro" id="IPR006515">
    <property type="entry name" value="PABP_1234"/>
</dbReference>
<dbReference type="CDD" id="cd12379">
    <property type="entry name" value="RRM2_I_PABPs"/>
    <property type="match status" value="1"/>
</dbReference>
<accession>A0AA89APG4</accession>
<feature type="domain" description="RRM" evidence="12">
    <location>
        <begin position="210"/>
        <end position="287"/>
    </location>
</feature>
<protein>
    <recommendedName>
        <fullName evidence="10">Polyadenylate-binding protein</fullName>
        <shortName evidence="10">PABP</shortName>
    </recommendedName>
</protein>
<keyword evidence="7" id="KW-0539">Nucleus</keyword>
<evidence type="ECO:0000256" key="2">
    <source>
        <dbReference type="ARBA" id="ARBA00004496"/>
    </source>
</evidence>
<evidence type="ECO:0000256" key="9">
    <source>
        <dbReference type="PROSITE-ProRule" id="PRU00176"/>
    </source>
</evidence>
<feature type="domain" description="RRM" evidence="12">
    <location>
        <begin position="119"/>
        <end position="196"/>
    </location>
</feature>
<dbReference type="InterPro" id="IPR003954">
    <property type="entry name" value="RRM_euk-type"/>
</dbReference>
<evidence type="ECO:0000256" key="7">
    <source>
        <dbReference type="ARBA" id="ARBA00023242"/>
    </source>
</evidence>
<dbReference type="Gene3D" id="3.30.70.330">
    <property type="match status" value="4"/>
</dbReference>
<evidence type="ECO:0000313" key="15">
    <source>
        <dbReference type="Proteomes" id="UP001188597"/>
    </source>
</evidence>
<keyword evidence="4 10" id="KW-0963">Cytoplasm</keyword>
<dbReference type="FunFam" id="3.30.70.330:FF:000003">
    <property type="entry name" value="Polyadenylate-binding protein"/>
    <property type="match status" value="1"/>
</dbReference>
<dbReference type="FunFam" id="3.30.70.330:FF:000500">
    <property type="entry name" value="Polyadenylate-binding protein"/>
    <property type="match status" value="1"/>
</dbReference>
<dbReference type="InterPro" id="IPR012677">
    <property type="entry name" value="Nucleotide-bd_a/b_plait_sf"/>
</dbReference>
<feature type="compositionally biased region" description="Polar residues" evidence="11">
    <location>
        <begin position="511"/>
        <end position="534"/>
    </location>
</feature>
<dbReference type="InterPro" id="IPR035979">
    <property type="entry name" value="RBD_domain_sf"/>
</dbReference>
<evidence type="ECO:0000256" key="6">
    <source>
        <dbReference type="ARBA" id="ARBA00022884"/>
    </source>
</evidence>
<dbReference type="NCBIfam" id="TIGR01628">
    <property type="entry name" value="PABP-1234"/>
    <property type="match status" value="1"/>
</dbReference>
<reference evidence="14" key="1">
    <citation type="submission" date="2022-12" db="EMBL/GenBank/DDBJ databases">
        <title>Draft genome assemblies for two species of Escallonia (Escalloniales).</title>
        <authorList>
            <person name="Chanderbali A."/>
            <person name="Dervinis C."/>
            <person name="Anghel I."/>
            <person name="Soltis D."/>
            <person name="Soltis P."/>
            <person name="Zapata F."/>
        </authorList>
    </citation>
    <scope>NUCLEOTIDE SEQUENCE</scope>
    <source>
        <strain evidence="14">UCBG64.0493</strain>
        <tissue evidence="14">Leaf</tissue>
    </source>
</reference>
<comment type="similarity">
    <text evidence="3 10">Belongs to the polyadenylate-binding protein type-1 family.</text>
</comment>
<dbReference type="PROSITE" id="PS50102">
    <property type="entry name" value="RRM"/>
    <property type="match status" value="4"/>
</dbReference>
<dbReference type="PANTHER" id="PTHR24012">
    <property type="entry name" value="RNA BINDING PROTEIN"/>
    <property type="match status" value="1"/>
</dbReference>
<evidence type="ECO:0000259" key="13">
    <source>
        <dbReference type="PROSITE" id="PS51309"/>
    </source>
</evidence>
<sequence>MAVPSTVAAAPASLYVGDLHHDVTDGQLFDAFSEFKSLSSVRVCRDSTTGRSLCYGYVNLISPQDGADIFLVFFCRNADRCLWNSIRAIEVKNHSTLNGKTIRVTWSHRDPDARRSGIGNVFVKNLSDSVDNVKVQELFQKFGNILSCKVAMFEDGKSKGYGFVQFESEESANAAIEELNGTIFEDKQMYVGKFVKKSDRILPSPDAKYTNLYMKKLDLDVTEELLKEKFSEFGKIVSLVVSKDENGASRGFGFVNFDSPDNARRALEAMNGLQLGSKVLYVARAQKKAEHEQLLRRQFEDKRKEQMLKYQGSNVYVKNIDDDVTDDELREHFSQCGTITSAKLMRDDKGASKGFGFVCFSTPDEAIKAVNTYHVAINLIHALSCNIAKWKPLYVAIAQRKEERLAQLQLHYAQRMAGLAGAPAVIPGSYPPLFYTAPPGVVSQVPPRPGLMYQPLGLRPGWRANGFAPPTRPAFQPSTLPLIPNSPRQHRQNRGRMNGHMHSQGGGNAVSYVQHSQQPNQSLTSSKDSSNHQRAGQVKYVPNGRLLESNKGTGVSSVAPNTAGSGPEGSEMLSSMLAAASPEEQKQILGERLYPLPDLVSKITGMLLEMDNSELLLLLESPESLAAKVEEAVQHTVSYYRLQAPILALVELHLLKKLNADVVSA</sequence>
<dbReference type="InterPro" id="IPR000504">
    <property type="entry name" value="RRM_dom"/>
</dbReference>
<dbReference type="InterPro" id="IPR036053">
    <property type="entry name" value="PABP-dom"/>
</dbReference>
<feature type="region of interest" description="Disordered" evidence="11">
    <location>
        <begin position="469"/>
        <end position="572"/>
    </location>
</feature>
<dbReference type="SUPFAM" id="SSF54928">
    <property type="entry name" value="RNA-binding domain, RBD"/>
    <property type="match status" value="3"/>
</dbReference>
<dbReference type="Gene3D" id="1.10.1900.10">
    <property type="entry name" value="c-terminal domain of poly(a) binding protein"/>
    <property type="match status" value="1"/>
</dbReference>
<evidence type="ECO:0000256" key="8">
    <source>
        <dbReference type="ARBA" id="ARBA00054110"/>
    </source>
</evidence>
<keyword evidence="15" id="KW-1185">Reference proteome</keyword>
<evidence type="ECO:0000256" key="5">
    <source>
        <dbReference type="ARBA" id="ARBA00022737"/>
    </source>
</evidence>
<dbReference type="InterPro" id="IPR002004">
    <property type="entry name" value="PABP_HYD_C"/>
</dbReference>
<dbReference type="EMBL" id="JAVXUP010001574">
    <property type="protein sequence ID" value="KAK3010112.1"/>
    <property type="molecule type" value="Genomic_DNA"/>
</dbReference>
<keyword evidence="5" id="KW-0677">Repeat</keyword>
<evidence type="ECO:0000256" key="10">
    <source>
        <dbReference type="RuleBase" id="RU362004"/>
    </source>
</evidence>
<dbReference type="Pfam" id="PF00076">
    <property type="entry name" value="RRM_1"/>
    <property type="match status" value="4"/>
</dbReference>
<feature type="compositionally biased region" description="Polar residues" evidence="11">
    <location>
        <begin position="550"/>
        <end position="564"/>
    </location>
</feature>
<organism evidence="14 15">
    <name type="scientific">Escallonia herrerae</name>
    <dbReference type="NCBI Taxonomy" id="1293975"/>
    <lineage>
        <taxon>Eukaryota</taxon>
        <taxon>Viridiplantae</taxon>
        <taxon>Streptophyta</taxon>
        <taxon>Embryophyta</taxon>
        <taxon>Tracheophyta</taxon>
        <taxon>Spermatophyta</taxon>
        <taxon>Magnoliopsida</taxon>
        <taxon>eudicotyledons</taxon>
        <taxon>Gunneridae</taxon>
        <taxon>Pentapetalae</taxon>
        <taxon>asterids</taxon>
        <taxon>campanulids</taxon>
        <taxon>Escalloniales</taxon>
        <taxon>Escalloniaceae</taxon>
        <taxon>Escallonia</taxon>
    </lineage>
</organism>
<feature type="domain" description="RRM" evidence="12">
    <location>
        <begin position="12"/>
        <end position="109"/>
    </location>
</feature>
<evidence type="ECO:0000256" key="4">
    <source>
        <dbReference type="ARBA" id="ARBA00022490"/>
    </source>
</evidence>
<dbReference type="CDD" id="cd12381">
    <property type="entry name" value="RRM4_I_PABPs"/>
    <property type="match status" value="1"/>
</dbReference>
<dbReference type="GO" id="GO:0005737">
    <property type="term" value="C:cytoplasm"/>
    <property type="evidence" value="ECO:0007669"/>
    <property type="project" value="UniProtKB-SubCell"/>
</dbReference>
<proteinExistence type="inferred from homology"/>
<feature type="compositionally biased region" description="Basic residues" evidence="11">
    <location>
        <begin position="488"/>
        <end position="499"/>
    </location>
</feature>
<comment type="subcellular location">
    <subcellularLocation>
        <location evidence="2 10">Cytoplasm</location>
    </subcellularLocation>
    <subcellularLocation>
        <location evidence="1">Nucleus</location>
    </subcellularLocation>
</comment>
<dbReference type="SMART" id="SM00361">
    <property type="entry name" value="RRM_1"/>
    <property type="match status" value="2"/>
</dbReference>
<dbReference type="AlphaFoldDB" id="A0AA89APG4"/>
<feature type="domain" description="PABC" evidence="13">
    <location>
        <begin position="569"/>
        <end position="641"/>
    </location>
</feature>
<dbReference type="InterPro" id="IPR045305">
    <property type="entry name" value="RRM2_I_PABPs"/>
</dbReference>
<gene>
    <name evidence="14" type="ORF">RJ639_010711</name>
</gene>
<dbReference type="GO" id="GO:0003723">
    <property type="term" value="F:RNA binding"/>
    <property type="evidence" value="ECO:0007669"/>
    <property type="project" value="UniProtKB-UniRule"/>
</dbReference>
<keyword evidence="6 9" id="KW-0694">RNA-binding</keyword>
<dbReference type="SUPFAM" id="SSF63570">
    <property type="entry name" value="PABC (PABP) domain"/>
    <property type="match status" value="1"/>
</dbReference>
<evidence type="ECO:0000259" key="12">
    <source>
        <dbReference type="PROSITE" id="PS50102"/>
    </source>
</evidence>
<dbReference type="Pfam" id="PF00658">
    <property type="entry name" value="MLLE"/>
    <property type="match status" value="1"/>
</dbReference>
<dbReference type="PROSITE" id="PS51309">
    <property type="entry name" value="PABC"/>
    <property type="match status" value="1"/>
</dbReference>
<dbReference type="GO" id="GO:0005634">
    <property type="term" value="C:nucleus"/>
    <property type="evidence" value="ECO:0007669"/>
    <property type="project" value="UniProtKB-SubCell"/>
</dbReference>
<dbReference type="Proteomes" id="UP001188597">
    <property type="component" value="Unassembled WGS sequence"/>
</dbReference>
<comment type="caution">
    <text evidence="14">The sequence shown here is derived from an EMBL/GenBank/DDBJ whole genome shotgun (WGS) entry which is preliminary data.</text>
</comment>
<evidence type="ECO:0000256" key="11">
    <source>
        <dbReference type="SAM" id="MobiDB-lite"/>
    </source>
</evidence>
<name>A0AA89APG4_9ASTE</name>
<dbReference type="SMART" id="SM00360">
    <property type="entry name" value="RRM"/>
    <property type="match status" value="4"/>
</dbReference>
<feature type="domain" description="RRM" evidence="12">
    <location>
        <begin position="313"/>
        <end position="400"/>
    </location>
</feature>
<evidence type="ECO:0000256" key="3">
    <source>
        <dbReference type="ARBA" id="ARBA00008557"/>
    </source>
</evidence>
<comment type="function">
    <text evidence="8">Binds the poly(A) tail of mRNA. Appears to be an important mediator of the multiple roles of the poly(A) tail in mRNA biogenesis, stability and translation.</text>
</comment>
<evidence type="ECO:0000313" key="14">
    <source>
        <dbReference type="EMBL" id="KAK3010112.1"/>
    </source>
</evidence>